<evidence type="ECO:0000313" key="2">
    <source>
        <dbReference type="EMBL" id="RVU35874.1"/>
    </source>
</evidence>
<keyword evidence="3" id="KW-1185">Reference proteome</keyword>
<proteinExistence type="predicted"/>
<dbReference type="RefSeq" id="WP_127765351.1">
    <property type="nucleotide sequence ID" value="NZ_SADE01000002.1"/>
</dbReference>
<sequence>MVEYMSQIRPNLFGQRLANFADNASLTKPRTATTIASNFTRNPFRDGLGARPDDAGLRRGPFGGPVELSDGARQALLGSEKALELARDFNAARLGRPARRRLGDFFRGFSKELGASERNIEQTARRIARLTEDLDRRFGDFAERVLGRVGAGPGGSVRSTEFSVSQVSFSLQVDTTIFSILEDGETSALRLDQVQLSLQAVQIEGSVSVREGVAFAPKTPLFELRDGETLTDIADRLIKVFGTKAVSTEFATQQVELDLSTTVFTAQGSALAGGAEGEPADETDADGGVSVDA</sequence>
<comment type="caution">
    <text evidence="2">The sequence shown here is derived from an EMBL/GenBank/DDBJ whole genome shotgun (WGS) entry which is preliminary data.</text>
</comment>
<organism evidence="2 3">
    <name type="scientific">Hwanghaeella grinnelliae</name>
    <dbReference type="NCBI Taxonomy" id="2500179"/>
    <lineage>
        <taxon>Bacteria</taxon>
        <taxon>Pseudomonadati</taxon>
        <taxon>Pseudomonadota</taxon>
        <taxon>Alphaproteobacteria</taxon>
        <taxon>Rhodospirillales</taxon>
        <taxon>Rhodospirillaceae</taxon>
        <taxon>Hwanghaeella</taxon>
    </lineage>
</organism>
<name>A0A3S2VLZ2_9PROT</name>
<dbReference type="AlphaFoldDB" id="A0A3S2VLZ2"/>
<protein>
    <submittedName>
        <fullName evidence="2">Uncharacterized protein</fullName>
    </submittedName>
</protein>
<dbReference type="Proteomes" id="UP000287447">
    <property type="component" value="Unassembled WGS sequence"/>
</dbReference>
<reference evidence="3" key="1">
    <citation type="submission" date="2019-01" db="EMBL/GenBank/DDBJ databases">
        <title>Gri0909 isolated from a small marine red alga.</title>
        <authorList>
            <person name="Kim J."/>
            <person name="Jeong S.E."/>
            <person name="Jeon C.O."/>
        </authorList>
    </citation>
    <scope>NUCLEOTIDE SEQUENCE [LARGE SCALE GENOMIC DNA]</scope>
    <source>
        <strain evidence="3">Gri0909</strain>
    </source>
</reference>
<evidence type="ECO:0000313" key="3">
    <source>
        <dbReference type="Proteomes" id="UP000287447"/>
    </source>
</evidence>
<dbReference type="EMBL" id="SADE01000002">
    <property type="protein sequence ID" value="RVU35874.1"/>
    <property type="molecule type" value="Genomic_DNA"/>
</dbReference>
<feature type="region of interest" description="Disordered" evidence="1">
    <location>
        <begin position="270"/>
        <end position="293"/>
    </location>
</feature>
<evidence type="ECO:0000256" key="1">
    <source>
        <dbReference type="SAM" id="MobiDB-lite"/>
    </source>
</evidence>
<accession>A0A3S2VLZ2</accession>
<gene>
    <name evidence="2" type="ORF">EOI86_11470</name>
</gene>